<gene>
    <name evidence="1" type="ORF">FCALED_LOCUS11319</name>
</gene>
<organism evidence="1 2">
    <name type="scientific">Funneliformis caledonium</name>
    <dbReference type="NCBI Taxonomy" id="1117310"/>
    <lineage>
        <taxon>Eukaryota</taxon>
        <taxon>Fungi</taxon>
        <taxon>Fungi incertae sedis</taxon>
        <taxon>Mucoromycota</taxon>
        <taxon>Glomeromycotina</taxon>
        <taxon>Glomeromycetes</taxon>
        <taxon>Glomerales</taxon>
        <taxon>Glomeraceae</taxon>
        <taxon>Funneliformis</taxon>
    </lineage>
</organism>
<evidence type="ECO:0000313" key="1">
    <source>
        <dbReference type="EMBL" id="CAG8656116.1"/>
    </source>
</evidence>
<name>A0A9N9DX51_9GLOM</name>
<sequence length="73" mass="8065">DLDSTNTTETVNTFQDLTLILPPKKNNRPLPQKHSTDATIETINTSQGRGSVQTELVSTDDCTCDSQFPNKIE</sequence>
<comment type="caution">
    <text evidence="1">The sequence shown here is derived from an EMBL/GenBank/DDBJ whole genome shotgun (WGS) entry which is preliminary data.</text>
</comment>
<evidence type="ECO:0000313" key="2">
    <source>
        <dbReference type="Proteomes" id="UP000789570"/>
    </source>
</evidence>
<dbReference type="AlphaFoldDB" id="A0A9N9DX51"/>
<dbReference type="EMBL" id="CAJVPQ010004661">
    <property type="protein sequence ID" value="CAG8656116.1"/>
    <property type="molecule type" value="Genomic_DNA"/>
</dbReference>
<reference evidence="1" key="1">
    <citation type="submission" date="2021-06" db="EMBL/GenBank/DDBJ databases">
        <authorList>
            <person name="Kallberg Y."/>
            <person name="Tangrot J."/>
            <person name="Rosling A."/>
        </authorList>
    </citation>
    <scope>NUCLEOTIDE SEQUENCE</scope>
    <source>
        <strain evidence="1">UK204</strain>
    </source>
</reference>
<accession>A0A9N9DX51</accession>
<dbReference type="Proteomes" id="UP000789570">
    <property type="component" value="Unassembled WGS sequence"/>
</dbReference>
<proteinExistence type="predicted"/>
<protein>
    <submittedName>
        <fullName evidence="1">2882_t:CDS:1</fullName>
    </submittedName>
</protein>
<keyword evidence="2" id="KW-1185">Reference proteome</keyword>
<feature type="non-terminal residue" evidence="1">
    <location>
        <position position="73"/>
    </location>
</feature>